<dbReference type="InterPro" id="IPR020828">
    <property type="entry name" value="GlycerAld_3-P_DH_NAD(P)-bd"/>
</dbReference>
<evidence type="ECO:0000313" key="5">
    <source>
        <dbReference type="Proteomes" id="UP001254564"/>
    </source>
</evidence>
<dbReference type="SUPFAM" id="SSF51735">
    <property type="entry name" value="NAD(P)-binding Rossmann-fold domains"/>
    <property type="match status" value="1"/>
</dbReference>
<evidence type="ECO:0000256" key="1">
    <source>
        <dbReference type="ARBA" id="ARBA00023002"/>
    </source>
</evidence>
<feature type="domain" description="Glyceraldehyde 3-phosphate dehydrogenase NAD(P) binding" evidence="3">
    <location>
        <begin position="8"/>
        <end position="163"/>
    </location>
</feature>
<dbReference type="Gene3D" id="3.40.50.720">
    <property type="entry name" value="NAD(P)-binding Rossmann-like Domain"/>
    <property type="match status" value="1"/>
</dbReference>
<dbReference type="InterPro" id="IPR036291">
    <property type="entry name" value="NAD(P)-bd_dom_sf"/>
</dbReference>
<dbReference type="Gene3D" id="3.30.360.10">
    <property type="entry name" value="Dihydrodipicolinate Reductase, domain 2"/>
    <property type="match status" value="1"/>
</dbReference>
<protein>
    <submittedName>
        <fullName evidence="4">Glyceraldehyde 3-phosphate dehydrogenase NAD-binding domain-containing protein</fullName>
    </submittedName>
</protein>
<keyword evidence="1" id="KW-0560">Oxidoreductase</keyword>
<sequence>MGEPVAPYRIAINGYGRIGQCVLRALVERELPHLQVVAINELSDLATIAYLTRFDTTHGRFPGTVEHTEENGADHLIINGQHIRVLSEPDPAKLPWGSLDVDLVLECSGSFKDRDTAEQHLAAGAKRLLFSQPAESDVDATIVWGINHGTLNAGQRILSAASCTTNCLVPLLTVLDEALGVEHGVTTTIHSAMNDQPVIDAYHQTDLRLTRSAMQSIVPVDTGLARGIGRLMPSLIDRVECLHVRVPTINVSAMDMAITVRRDTHAQEVNHLLQTASQTRLKGVLGYTEAPMASIDFNHDPRSGIVDATQTRVAGTRLVKLFCWFDNEWGFANRMLDISLHLATSRSQPSAMPLTT</sequence>
<evidence type="ECO:0000256" key="2">
    <source>
        <dbReference type="RuleBase" id="RU000397"/>
    </source>
</evidence>
<dbReference type="PIRSF" id="PIRSF000149">
    <property type="entry name" value="GAP_DH"/>
    <property type="match status" value="1"/>
</dbReference>
<dbReference type="SMART" id="SM00846">
    <property type="entry name" value="Gp_dh_N"/>
    <property type="match status" value="1"/>
</dbReference>
<dbReference type="SUPFAM" id="SSF55347">
    <property type="entry name" value="Glyceraldehyde-3-phosphate dehydrogenase-like, C-terminal domain"/>
    <property type="match status" value="1"/>
</dbReference>
<dbReference type="Pfam" id="PF02800">
    <property type="entry name" value="Gp_dh_C"/>
    <property type="match status" value="1"/>
</dbReference>
<dbReference type="InterPro" id="IPR020829">
    <property type="entry name" value="GlycerAld_3-P_DH_cat"/>
</dbReference>
<dbReference type="EMBL" id="JARWAN010000030">
    <property type="protein sequence ID" value="MDR5900210.1"/>
    <property type="molecule type" value="Genomic_DNA"/>
</dbReference>
<organism evidence="4 5">
    <name type="scientific">Vreelandella vilamensis</name>
    <dbReference type="NCBI Taxonomy" id="531309"/>
    <lineage>
        <taxon>Bacteria</taxon>
        <taxon>Pseudomonadati</taxon>
        <taxon>Pseudomonadota</taxon>
        <taxon>Gammaproteobacteria</taxon>
        <taxon>Oceanospirillales</taxon>
        <taxon>Halomonadaceae</taxon>
        <taxon>Vreelandella</taxon>
    </lineage>
</organism>
<evidence type="ECO:0000313" key="4">
    <source>
        <dbReference type="EMBL" id="MDR5900210.1"/>
    </source>
</evidence>
<accession>A0ABU1H7D9</accession>
<reference evidence="4 5" key="1">
    <citation type="submission" date="2023-04" db="EMBL/GenBank/DDBJ databases">
        <title>A long-awaited taxogenomic arrangement of the family Halomonadaceae.</title>
        <authorList>
            <person name="De La Haba R."/>
            <person name="Chuvochina M."/>
            <person name="Wittouck S."/>
            <person name="Arahal D.R."/>
            <person name="Sanchez-Porro C."/>
            <person name="Hugenholtz P."/>
            <person name="Ventosa A."/>
        </authorList>
    </citation>
    <scope>NUCLEOTIDE SEQUENCE [LARGE SCALE GENOMIC DNA]</scope>
    <source>
        <strain evidence="4 5">DSM 21020</strain>
    </source>
</reference>
<dbReference type="CDD" id="cd17892">
    <property type="entry name" value="GAPDH_N_E4PDH"/>
    <property type="match status" value="1"/>
</dbReference>
<dbReference type="InterPro" id="IPR020831">
    <property type="entry name" value="GlycerAld/Erythrose_P_DH"/>
</dbReference>
<dbReference type="Pfam" id="PF00044">
    <property type="entry name" value="Gp_dh_N"/>
    <property type="match status" value="1"/>
</dbReference>
<dbReference type="RefSeq" id="WP_309657088.1">
    <property type="nucleotide sequence ID" value="NZ_JARWAN010000030.1"/>
</dbReference>
<gene>
    <name evidence="4" type="ORF">QC823_14630</name>
</gene>
<dbReference type="PROSITE" id="PS00071">
    <property type="entry name" value="GAPDH"/>
    <property type="match status" value="1"/>
</dbReference>
<keyword evidence="5" id="KW-1185">Reference proteome</keyword>
<dbReference type="InterPro" id="IPR020830">
    <property type="entry name" value="GlycerAld_3-P_DH_AS"/>
</dbReference>
<dbReference type="Proteomes" id="UP001254564">
    <property type="component" value="Unassembled WGS sequence"/>
</dbReference>
<comment type="caution">
    <text evidence="4">The sequence shown here is derived from an EMBL/GenBank/DDBJ whole genome shotgun (WGS) entry which is preliminary data.</text>
</comment>
<name>A0ABU1H7D9_9GAMM</name>
<evidence type="ECO:0000259" key="3">
    <source>
        <dbReference type="SMART" id="SM00846"/>
    </source>
</evidence>
<proteinExistence type="inferred from homology"/>
<comment type="similarity">
    <text evidence="2">Belongs to the glyceraldehyde-3-phosphate dehydrogenase family.</text>
</comment>
<dbReference type="PRINTS" id="PR00078">
    <property type="entry name" value="G3PDHDRGNASE"/>
</dbReference>
<dbReference type="PANTHER" id="PTHR43148">
    <property type="entry name" value="GLYCERALDEHYDE-3-PHOSPHATE DEHYDROGENASE 2"/>
    <property type="match status" value="1"/>
</dbReference>